<name>A0A3L8DN20_OOCBI</name>
<dbReference type="AlphaFoldDB" id="A0A3L8DN20"/>
<feature type="compositionally biased region" description="Basic and acidic residues" evidence="1">
    <location>
        <begin position="49"/>
        <end position="59"/>
    </location>
</feature>
<organism evidence="2 3">
    <name type="scientific">Ooceraea biroi</name>
    <name type="common">Clonal raider ant</name>
    <name type="synonym">Cerapachys biroi</name>
    <dbReference type="NCBI Taxonomy" id="2015173"/>
    <lineage>
        <taxon>Eukaryota</taxon>
        <taxon>Metazoa</taxon>
        <taxon>Ecdysozoa</taxon>
        <taxon>Arthropoda</taxon>
        <taxon>Hexapoda</taxon>
        <taxon>Insecta</taxon>
        <taxon>Pterygota</taxon>
        <taxon>Neoptera</taxon>
        <taxon>Endopterygota</taxon>
        <taxon>Hymenoptera</taxon>
        <taxon>Apocrita</taxon>
        <taxon>Aculeata</taxon>
        <taxon>Formicoidea</taxon>
        <taxon>Formicidae</taxon>
        <taxon>Dorylinae</taxon>
        <taxon>Ooceraea</taxon>
    </lineage>
</organism>
<sequence>MSHMPLDSSIYSSVTGQININLYRLHEDVFREIRLAAVQGESWSNHYDMEARSSSDGHGLDGCTVHSSTEQTNSVPVSMQKLENKNSVVNINADVQNMEVEEEKEKEKIKDPIRIMLLFQRDFLMSSDGR</sequence>
<feature type="region of interest" description="Disordered" evidence="1">
    <location>
        <begin position="49"/>
        <end position="78"/>
    </location>
</feature>
<dbReference type="Proteomes" id="UP000279307">
    <property type="component" value="Chromosome 6"/>
</dbReference>
<comment type="caution">
    <text evidence="2">The sequence shown here is derived from an EMBL/GenBank/DDBJ whole genome shotgun (WGS) entry which is preliminary data.</text>
</comment>
<accession>A0A3L8DN20</accession>
<feature type="compositionally biased region" description="Polar residues" evidence="1">
    <location>
        <begin position="65"/>
        <end position="77"/>
    </location>
</feature>
<protein>
    <submittedName>
        <fullName evidence="2">Uncharacterized protein</fullName>
    </submittedName>
</protein>
<evidence type="ECO:0000313" key="3">
    <source>
        <dbReference type="Proteomes" id="UP000279307"/>
    </source>
</evidence>
<evidence type="ECO:0000313" key="2">
    <source>
        <dbReference type="EMBL" id="RLU21771.1"/>
    </source>
</evidence>
<reference evidence="2 3" key="1">
    <citation type="journal article" date="2018" name="Genome Res.">
        <title>The genomic architecture and molecular evolution of ant odorant receptors.</title>
        <authorList>
            <person name="McKenzie S.K."/>
            <person name="Kronauer D.J.C."/>
        </authorList>
    </citation>
    <scope>NUCLEOTIDE SEQUENCE [LARGE SCALE GENOMIC DNA]</scope>
    <source>
        <strain evidence="2">Clonal line C1</strain>
    </source>
</reference>
<evidence type="ECO:0000256" key="1">
    <source>
        <dbReference type="SAM" id="MobiDB-lite"/>
    </source>
</evidence>
<gene>
    <name evidence="2" type="ORF">DMN91_006147</name>
</gene>
<proteinExistence type="predicted"/>
<dbReference type="EMBL" id="QOIP01000006">
    <property type="protein sequence ID" value="RLU21771.1"/>
    <property type="molecule type" value="Genomic_DNA"/>
</dbReference>